<evidence type="ECO:0000313" key="1">
    <source>
        <dbReference type="EMBL" id="CAK5093932.1"/>
    </source>
</evidence>
<proteinExistence type="predicted"/>
<dbReference type="EMBL" id="CAVMJV010000095">
    <property type="protein sequence ID" value="CAK5093932.1"/>
    <property type="molecule type" value="Genomic_DNA"/>
</dbReference>
<protein>
    <submittedName>
        <fullName evidence="1">Uncharacterized protein</fullName>
    </submittedName>
</protein>
<accession>A0ACB1ALX7</accession>
<gene>
    <name evidence="1" type="ORF">MENTE1834_LOCUS40489</name>
</gene>
<reference evidence="1" key="1">
    <citation type="submission" date="2023-11" db="EMBL/GenBank/DDBJ databases">
        <authorList>
            <person name="Poullet M."/>
        </authorList>
    </citation>
    <scope>NUCLEOTIDE SEQUENCE</scope>
    <source>
        <strain evidence="1">E1834</strain>
    </source>
</reference>
<evidence type="ECO:0000313" key="2">
    <source>
        <dbReference type="Proteomes" id="UP001497535"/>
    </source>
</evidence>
<keyword evidence="2" id="KW-1185">Reference proteome</keyword>
<sequence>MISTFFWYYFYFILSLFTSGMLLVILGKDWAVCSNLYLKVVTWIQDRVLELYGINQLKSTKNSDTEESDNLDDVFDKNLFDTADSTSNDSDLEIIQPLELAKNINNKEKQQTFLPLKLSLNLCGNGMQSIASEDIGINFTLSPDYRHYELVPIQKSLKLRLKLRRRRRSSLTGRLLPHPQKNMGRSASAEGISTEKRKKPKRQPEFRPRFLLFASFVFRFGALFPTRLALLICSFIFLFVCCIVNLFWPFSPLTRTYLAVIYCRMYTLGCGFIIRFHGTDNRPTRPGVICANHLSPNDVHVMFADIPLNRDYLYLVTGQKHSGVIGALEKLIDKMCPSLWLERSDPESRRQFSVDVLKAARKSGPVILFPEGYCTNNSQVLQFRKAVFQKDIIVYPVAIKQESRYGDSYWKENYFFMYLLRVLTSWAIVYNVHYLAPQKCRPQESPIEFAARIQRIIASRVGVRAAPSDGGIWWKAKAEWQRRCATELGKCTDQVSQNISICLHFLIIIF</sequence>
<organism evidence="1 2">
    <name type="scientific">Meloidogyne enterolobii</name>
    <name type="common">Root-knot nematode worm</name>
    <name type="synonym">Meloidogyne mayaguensis</name>
    <dbReference type="NCBI Taxonomy" id="390850"/>
    <lineage>
        <taxon>Eukaryota</taxon>
        <taxon>Metazoa</taxon>
        <taxon>Ecdysozoa</taxon>
        <taxon>Nematoda</taxon>
        <taxon>Chromadorea</taxon>
        <taxon>Rhabditida</taxon>
        <taxon>Tylenchina</taxon>
        <taxon>Tylenchomorpha</taxon>
        <taxon>Tylenchoidea</taxon>
        <taxon>Meloidogynidae</taxon>
        <taxon>Meloidogyninae</taxon>
        <taxon>Meloidogyne</taxon>
    </lineage>
</organism>
<name>A0ACB1ALX7_MELEN</name>
<dbReference type="Proteomes" id="UP001497535">
    <property type="component" value="Unassembled WGS sequence"/>
</dbReference>
<comment type="caution">
    <text evidence="1">The sequence shown here is derived from an EMBL/GenBank/DDBJ whole genome shotgun (WGS) entry which is preliminary data.</text>
</comment>